<proteinExistence type="predicted"/>
<dbReference type="InterPro" id="IPR008004">
    <property type="entry name" value="OCTOPUS-like"/>
</dbReference>
<dbReference type="AlphaFoldDB" id="A0AAN9KPA7"/>
<dbReference type="PANTHER" id="PTHR34046:SF7">
    <property type="entry name" value="DUF740 FAMILY PROTEIN"/>
    <property type="match status" value="1"/>
</dbReference>
<keyword evidence="2" id="KW-1185">Reference proteome</keyword>
<dbReference type="EMBL" id="JAYMYQ010000007">
    <property type="protein sequence ID" value="KAK7321207.1"/>
    <property type="molecule type" value="Genomic_DNA"/>
</dbReference>
<organism evidence="1 2">
    <name type="scientific">Canavalia gladiata</name>
    <name type="common">Sword bean</name>
    <name type="synonym">Dolichos gladiatus</name>
    <dbReference type="NCBI Taxonomy" id="3824"/>
    <lineage>
        <taxon>Eukaryota</taxon>
        <taxon>Viridiplantae</taxon>
        <taxon>Streptophyta</taxon>
        <taxon>Embryophyta</taxon>
        <taxon>Tracheophyta</taxon>
        <taxon>Spermatophyta</taxon>
        <taxon>Magnoliopsida</taxon>
        <taxon>eudicotyledons</taxon>
        <taxon>Gunneridae</taxon>
        <taxon>Pentapetalae</taxon>
        <taxon>rosids</taxon>
        <taxon>fabids</taxon>
        <taxon>Fabales</taxon>
        <taxon>Fabaceae</taxon>
        <taxon>Papilionoideae</taxon>
        <taxon>50 kb inversion clade</taxon>
        <taxon>NPAAA clade</taxon>
        <taxon>indigoferoid/millettioid clade</taxon>
        <taxon>Phaseoleae</taxon>
        <taxon>Canavalia</taxon>
    </lineage>
</organism>
<evidence type="ECO:0000313" key="1">
    <source>
        <dbReference type="EMBL" id="KAK7321207.1"/>
    </source>
</evidence>
<reference evidence="1 2" key="1">
    <citation type="submission" date="2024-01" db="EMBL/GenBank/DDBJ databases">
        <title>The genomes of 5 underutilized Papilionoideae crops provide insights into root nodulation and disease resistanc.</title>
        <authorList>
            <person name="Jiang F."/>
        </authorList>
    </citation>
    <scope>NUCLEOTIDE SEQUENCE [LARGE SCALE GENOMIC DNA]</scope>
    <source>
        <strain evidence="1">LVBAO_FW01</strain>
        <tissue evidence="1">Leaves</tissue>
    </source>
</reference>
<evidence type="ECO:0000313" key="2">
    <source>
        <dbReference type="Proteomes" id="UP001367508"/>
    </source>
</evidence>
<gene>
    <name evidence="1" type="ORF">VNO77_31598</name>
</gene>
<comment type="caution">
    <text evidence="1">The sequence shown here is derived from an EMBL/GenBank/DDBJ whole genome shotgun (WGS) entry which is preliminary data.</text>
</comment>
<sequence length="181" mass="20247">MENLRRHFTTKEKDRVIVGRVNRNGYCKKHPKHHQSPGVCSLCLREKLIQLSSSNSCRKTSSIITSSSSSSLSSYYSSSSTSSYASPVHCCCFISSTEGKRSSSVSIFLLSGDNGIIKSRSLAIFPRKRDCEGDALNKSANKSGFWFKLLHPKSKRMDMENVQKETKLVPSMSIKIRETMP</sequence>
<dbReference type="PANTHER" id="PTHR34046">
    <property type="entry name" value="OS06G0218800 PROTEIN"/>
    <property type="match status" value="1"/>
</dbReference>
<dbReference type="Pfam" id="PF05340">
    <property type="entry name" value="DUF740"/>
    <property type="match status" value="1"/>
</dbReference>
<dbReference type="Proteomes" id="UP001367508">
    <property type="component" value="Unassembled WGS sequence"/>
</dbReference>
<protein>
    <submittedName>
        <fullName evidence="1">Uncharacterized protein</fullName>
    </submittedName>
</protein>
<name>A0AAN9KPA7_CANGL</name>
<accession>A0AAN9KPA7</accession>